<dbReference type="AlphaFoldDB" id="A0A316II58"/>
<sequence>MTTASRIDRVLRAYRPLYLRGTLVENQPHLPPPRRSAAARPRLLLLALVAVLRRGRP</sequence>
<proteinExistence type="predicted"/>
<name>A0A316II58_9GAMM</name>
<accession>A0A316II58</accession>
<organism evidence="1 2">
    <name type="scientific">Fulvimonas soli</name>
    <dbReference type="NCBI Taxonomy" id="155197"/>
    <lineage>
        <taxon>Bacteria</taxon>
        <taxon>Pseudomonadati</taxon>
        <taxon>Pseudomonadota</taxon>
        <taxon>Gammaproteobacteria</taxon>
        <taxon>Lysobacterales</taxon>
        <taxon>Rhodanobacteraceae</taxon>
        <taxon>Fulvimonas</taxon>
    </lineage>
</organism>
<gene>
    <name evidence="1" type="ORF">C7456_102295</name>
</gene>
<dbReference type="EMBL" id="QGHC01000002">
    <property type="protein sequence ID" value="PWK92560.1"/>
    <property type="molecule type" value="Genomic_DNA"/>
</dbReference>
<evidence type="ECO:0000313" key="1">
    <source>
        <dbReference type="EMBL" id="PWK92560.1"/>
    </source>
</evidence>
<reference evidence="1 2" key="1">
    <citation type="submission" date="2018-05" db="EMBL/GenBank/DDBJ databases">
        <title>Genomic Encyclopedia of Type Strains, Phase IV (KMG-IV): sequencing the most valuable type-strain genomes for metagenomic binning, comparative biology and taxonomic classification.</title>
        <authorList>
            <person name="Goeker M."/>
        </authorList>
    </citation>
    <scope>NUCLEOTIDE SEQUENCE [LARGE SCALE GENOMIC DNA]</scope>
    <source>
        <strain evidence="1 2">DSM 14263</strain>
    </source>
</reference>
<protein>
    <submittedName>
        <fullName evidence="1">Uncharacterized protein</fullName>
    </submittedName>
</protein>
<dbReference type="RefSeq" id="WP_170120162.1">
    <property type="nucleotide sequence ID" value="NZ_MSZV01000006.1"/>
</dbReference>
<evidence type="ECO:0000313" key="2">
    <source>
        <dbReference type="Proteomes" id="UP000245812"/>
    </source>
</evidence>
<dbReference type="Proteomes" id="UP000245812">
    <property type="component" value="Unassembled WGS sequence"/>
</dbReference>
<keyword evidence="2" id="KW-1185">Reference proteome</keyword>
<comment type="caution">
    <text evidence="1">The sequence shown here is derived from an EMBL/GenBank/DDBJ whole genome shotgun (WGS) entry which is preliminary data.</text>
</comment>